<feature type="transmembrane region" description="Helical" evidence="1">
    <location>
        <begin position="143"/>
        <end position="160"/>
    </location>
</feature>
<dbReference type="SUPFAM" id="SSF55073">
    <property type="entry name" value="Nucleotide cyclase"/>
    <property type="match status" value="1"/>
</dbReference>
<protein>
    <recommendedName>
        <fullName evidence="6">GGDEF-domain containing protein</fullName>
    </recommendedName>
</protein>
<organism evidence="4 5">
    <name type="scientific">Aliidiomarina minuta</name>
    <dbReference type="NCBI Taxonomy" id="880057"/>
    <lineage>
        <taxon>Bacteria</taxon>
        <taxon>Pseudomonadati</taxon>
        <taxon>Pseudomonadota</taxon>
        <taxon>Gammaproteobacteria</taxon>
        <taxon>Alteromonadales</taxon>
        <taxon>Idiomarinaceae</taxon>
        <taxon>Aliidiomarina</taxon>
    </lineage>
</organism>
<dbReference type="PROSITE" id="PS50887">
    <property type="entry name" value="GGDEF"/>
    <property type="match status" value="1"/>
</dbReference>
<feature type="transmembrane region" description="Helical" evidence="1">
    <location>
        <begin position="41"/>
        <end position="61"/>
    </location>
</feature>
<dbReference type="Pfam" id="PF00563">
    <property type="entry name" value="EAL"/>
    <property type="match status" value="1"/>
</dbReference>
<dbReference type="AlphaFoldDB" id="A0A432W3D0"/>
<evidence type="ECO:0000259" key="2">
    <source>
        <dbReference type="PROSITE" id="PS50883"/>
    </source>
</evidence>
<proteinExistence type="predicted"/>
<feature type="transmembrane region" description="Helical" evidence="1">
    <location>
        <begin position="172"/>
        <end position="191"/>
    </location>
</feature>
<sequence>MLIMLSENAAIAGANYVAQTLLLVGFGLMMLHYFRVYKRPYLRYWSYAAFCYALSACFGLLRVSGFSTEGLVITFTTLHLSFLYLSLSLLIIGTADVVRDRAPSIWSRRLMYIFSFSLGGIALLPLLSSGILSELLPFFRDTLTLLISGVVSLAVGILILSHAPASMGPRLIAVAFMLLGSKNIILVQFSLFSANLSLSPALWVIQGFFNILFIAMAAVGIIIWLLDSERHRSLMAVQKAEYLNTHDSLTGIENREELMSKMPVFIDSSRATGRHLTLFMIGINRFKAINDTLGIRGGDRALIEVSQRLQTLPVKPLAVARISGDVFVLLFDHLKRRSLIEDLGNVIQKWIQMPMHIDSKDVNLTSSIGVARYPQHGPHSESLLNKATIALANAKRSENPSMMFYLRGMDQNYIRLVDLEPELKTALSKDQFIIHVQPLYQSNIRQLCGFEALIRWQHPERGLLPPSEFLPFIEELGLASELDDWVLEHCARFIAEWRATGNEVLPVAVNLSARHFQQPELVEKLKSLFSRYKLKYSDIELEITENVAMTDVQAGLNVLQKLQEMGIKVSIDDFGTGYSSLAYLRRLPVSKIKIDRSFISELLRDGVDNSSNNSIVSALIHLSHNLKKGVVAEGVETEEQFSLLAAMDCDQVQGFHLSPPVSLTAALELLQQHWKSWKASPVKLAPSPS</sequence>
<dbReference type="InterPro" id="IPR029787">
    <property type="entry name" value="Nucleotide_cyclase"/>
</dbReference>
<dbReference type="SUPFAM" id="SSF141868">
    <property type="entry name" value="EAL domain-like"/>
    <property type="match status" value="1"/>
</dbReference>
<comment type="caution">
    <text evidence="4">The sequence shown here is derived from an EMBL/GenBank/DDBJ whole genome shotgun (WGS) entry which is preliminary data.</text>
</comment>
<feature type="transmembrane region" description="Helical" evidence="1">
    <location>
        <begin position="16"/>
        <end position="34"/>
    </location>
</feature>
<dbReference type="EMBL" id="PIPL01000003">
    <property type="protein sequence ID" value="RUO23884.1"/>
    <property type="molecule type" value="Genomic_DNA"/>
</dbReference>
<dbReference type="PANTHER" id="PTHR44757:SF2">
    <property type="entry name" value="BIOFILM ARCHITECTURE MAINTENANCE PROTEIN MBAA"/>
    <property type="match status" value="1"/>
</dbReference>
<dbReference type="CDD" id="cd01948">
    <property type="entry name" value="EAL"/>
    <property type="match status" value="1"/>
</dbReference>
<dbReference type="InterPro" id="IPR043128">
    <property type="entry name" value="Rev_trsase/Diguanyl_cyclase"/>
</dbReference>
<dbReference type="NCBIfam" id="TIGR00254">
    <property type="entry name" value="GGDEF"/>
    <property type="match status" value="1"/>
</dbReference>
<keyword evidence="5" id="KW-1185">Reference proteome</keyword>
<gene>
    <name evidence="4" type="ORF">CWE09_12090</name>
</gene>
<evidence type="ECO:0000313" key="5">
    <source>
        <dbReference type="Proteomes" id="UP000288293"/>
    </source>
</evidence>
<reference evidence="4 5" key="1">
    <citation type="journal article" date="2011" name="Front. Microbiol.">
        <title>Genomic signatures of strain selection and enhancement in Bacillus atrophaeus var. globigii, a historical biowarfare simulant.</title>
        <authorList>
            <person name="Gibbons H.S."/>
            <person name="Broomall S.M."/>
            <person name="McNew L.A."/>
            <person name="Daligault H."/>
            <person name="Chapman C."/>
            <person name="Bruce D."/>
            <person name="Karavis M."/>
            <person name="Krepps M."/>
            <person name="McGregor P.A."/>
            <person name="Hong C."/>
            <person name="Park K.H."/>
            <person name="Akmal A."/>
            <person name="Feldman A."/>
            <person name="Lin J.S."/>
            <person name="Chang W.E."/>
            <person name="Higgs B.W."/>
            <person name="Demirev P."/>
            <person name="Lindquist J."/>
            <person name="Liem A."/>
            <person name="Fochler E."/>
            <person name="Read T.D."/>
            <person name="Tapia R."/>
            <person name="Johnson S."/>
            <person name="Bishop-Lilly K.A."/>
            <person name="Detter C."/>
            <person name="Han C."/>
            <person name="Sozhamannan S."/>
            <person name="Rosenzweig C.N."/>
            <person name="Skowronski E.W."/>
        </authorList>
    </citation>
    <scope>NUCLEOTIDE SEQUENCE [LARGE SCALE GENOMIC DNA]</scope>
    <source>
        <strain evidence="4 5">MLST1</strain>
    </source>
</reference>
<keyword evidence="1" id="KW-1133">Transmembrane helix</keyword>
<dbReference type="CDD" id="cd01949">
    <property type="entry name" value="GGDEF"/>
    <property type="match status" value="1"/>
</dbReference>
<dbReference type="SMART" id="SM00052">
    <property type="entry name" value="EAL"/>
    <property type="match status" value="1"/>
</dbReference>
<evidence type="ECO:0008006" key="6">
    <source>
        <dbReference type="Google" id="ProtNLM"/>
    </source>
</evidence>
<dbReference type="InterPro" id="IPR000160">
    <property type="entry name" value="GGDEF_dom"/>
</dbReference>
<dbReference type="Proteomes" id="UP000288293">
    <property type="component" value="Unassembled WGS sequence"/>
</dbReference>
<feature type="transmembrane region" description="Helical" evidence="1">
    <location>
        <begin position="203"/>
        <end position="226"/>
    </location>
</feature>
<name>A0A432W3D0_9GAMM</name>
<keyword evidence="1" id="KW-0812">Transmembrane</keyword>
<dbReference type="SMART" id="SM00267">
    <property type="entry name" value="GGDEF"/>
    <property type="match status" value="1"/>
</dbReference>
<dbReference type="InterPro" id="IPR052155">
    <property type="entry name" value="Biofilm_reg_signaling"/>
</dbReference>
<dbReference type="InterPro" id="IPR001633">
    <property type="entry name" value="EAL_dom"/>
</dbReference>
<keyword evidence="1" id="KW-0472">Membrane</keyword>
<dbReference type="Gene3D" id="3.20.20.450">
    <property type="entry name" value="EAL domain"/>
    <property type="match status" value="1"/>
</dbReference>
<dbReference type="InterPro" id="IPR035919">
    <property type="entry name" value="EAL_sf"/>
</dbReference>
<feature type="domain" description="GGDEF" evidence="3">
    <location>
        <begin position="274"/>
        <end position="407"/>
    </location>
</feature>
<dbReference type="PANTHER" id="PTHR44757">
    <property type="entry name" value="DIGUANYLATE CYCLASE DGCP"/>
    <property type="match status" value="1"/>
</dbReference>
<feature type="domain" description="EAL" evidence="2">
    <location>
        <begin position="416"/>
        <end position="674"/>
    </location>
</feature>
<evidence type="ECO:0000259" key="3">
    <source>
        <dbReference type="PROSITE" id="PS50887"/>
    </source>
</evidence>
<accession>A0A432W3D0</accession>
<dbReference type="Gene3D" id="3.30.70.270">
    <property type="match status" value="1"/>
</dbReference>
<dbReference type="OrthoDB" id="8553030at2"/>
<evidence type="ECO:0000256" key="1">
    <source>
        <dbReference type="SAM" id="Phobius"/>
    </source>
</evidence>
<dbReference type="PROSITE" id="PS50883">
    <property type="entry name" value="EAL"/>
    <property type="match status" value="1"/>
</dbReference>
<feature type="transmembrane region" description="Helical" evidence="1">
    <location>
        <begin position="81"/>
        <end position="98"/>
    </location>
</feature>
<evidence type="ECO:0000313" key="4">
    <source>
        <dbReference type="EMBL" id="RUO23884.1"/>
    </source>
</evidence>
<dbReference type="Pfam" id="PF00990">
    <property type="entry name" value="GGDEF"/>
    <property type="match status" value="1"/>
</dbReference>
<feature type="transmembrane region" description="Helical" evidence="1">
    <location>
        <begin position="110"/>
        <end position="131"/>
    </location>
</feature>